<protein>
    <submittedName>
        <fullName evidence="9">Sugar ABC transporter permease</fullName>
    </submittedName>
</protein>
<dbReference type="AlphaFoldDB" id="A0A944C9X0"/>
<dbReference type="Gene3D" id="1.10.3720.10">
    <property type="entry name" value="MetI-like"/>
    <property type="match status" value="1"/>
</dbReference>
<dbReference type="Proteomes" id="UP000705379">
    <property type="component" value="Unassembled WGS sequence"/>
</dbReference>
<organism evidence="9 10">
    <name type="scientific">Roseibium polysiphoniae</name>
    <dbReference type="NCBI Taxonomy" id="2571221"/>
    <lineage>
        <taxon>Bacteria</taxon>
        <taxon>Pseudomonadati</taxon>
        <taxon>Pseudomonadota</taxon>
        <taxon>Alphaproteobacteria</taxon>
        <taxon>Hyphomicrobiales</taxon>
        <taxon>Stappiaceae</taxon>
        <taxon>Roseibium</taxon>
    </lineage>
</organism>
<dbReference type="CDD" id="cd06261">
    <property type="entry name" value="TM_PBP2"/>
    <property type="match status" value="1"/>
</dbReference>
<keyword evidence="5 7" id="KW-1133">Transmembrane helix</keyword>
<evidence type="ECO:0000256" key="4">
    <source>
        <dbReference type="ARBA" id="ARBA00022692"/>
    </source>
</evidence>
<feature type="transmembrane region" description="Helical" evidence="7">
    <location>
        <begin position="162"/>
        <end position="190"/>
    </location>
</feature>
<dbReference type="InterPro" id="IPR035906">
    <property type="entry name" value="MetI-like_sf"/>
</dbReference>
<proteinExistence type="inferred from homology"/>
<name>A0A944C9X0_9HYPH</name>
<evidence type="ECO:0000313" key="9">
    <source>
        <dbReference type="EMBL" id="MBS8259318.1"/>
    </source>
</evidence>
<evidence type="ECO:0000313" key="10">
    <source>
        <dbReference type="Proteomes" id="UP000705379"/>
    </source>
</evidence>
<sequence>MMRAISPTLRNTLTNAWLAGPATLALLAFIFVPVAIVAVLSLTDYQFGARSFGWVGLDNYGKLFGSTLGRRAITNTLIYAAIVIPVSVGFGLLVAVGLFRMSDWAPRLSNVLRSVYFLPVAATLVAMSVSWQMMLHPSLGIVNQTLIAIGGTPQNWLSDRGLVLYTLAVMGIWQSIGYNMVLFLAGLAAIPADLYDAAEIDGAGGNWSRFWTVTWPLLGPTTLFVLVITATNAFRVFETVATLTKGGPAFASDTLVYALYREGFIYFKAGYASAITMVFFAVLLTLTLIQFRLVERRVHYR</sequence>
<keyword evidence="2 7" id="KW-0813">Transport</keyword>
<keyword evidence="3" id="KW-1003">Cell membrane</keyword>
<dbReference type="PROSITE" id="PS50928">
    <property type="entry name" value="ABC_TM1"/>
    <property type="match status" value="1"/>
</dbReference>
<dbReference type="SUPFAM" id="SSF161098">
    <property type="entry name" value="MetI-like"/>
    <property type="match status" value="1"/>
</dbReference>
<dbReference type="PANTHER" id="PTHR30193">
    <property type="entry name" value="ABC TRANSPORTER PERMEASE PROTEIN"/>
    <property type="match status" value="1"/>
</dbReference>
<dbReference type="Pfam" id="PF00528">
    <property type="entry name" value="BPD_transp_1"/>
    <property type="match status" value="1"/>
</dbReference>
<dbReference type="PANTHER" id="PTHR30193:SF37">
    <property type="entry name" value="INNER MEMBRANE ABC TRANSPORTER PERMEASE PROTEIN YCJO"/>
    <property type="match status" value="1"/>
</dbReference>
<feature type="domain" description="ABC transmembrane type-1" evidence="8">
    <location>
        <begin position="73"/>
        <end position="290"/>
    </location>
</feature>
<evidence type="ECO:0000256" key="1">
    <source>
        <dbReference type="ARBA" id="ARBA00004651"/>
    </source>
</evidence>
<comment type="caution">
    <text evidence="9">The sequence shown here is derived from an EMBL/GenBank/DDBJ whole genome shotgun (WGS) entry which is preliminary data.</text>
</comment>
<evidence type="ECO:0000256" key="2">
    <source>
        <dbReference type="ARBA" id="ARBA00022448"/>
    </source>
</evidence>
<dbReference type="RefSeq" id="WP_213214970.1">
    <property type="nucleotide sequence ID" value="NZ_QTKU01000001.1"/>
</dbReference>
<comment type="similarity">
    <text evidence="7">Belongs to the binding-protein-dependent transport system permease family.</text>
</comment>
<accession>A0A944C9X0</accession>
<evidence type="ECO:0000256" key="6">
    <source>
        <dbReference type="ARBA" id="ARBA00023136"/>
    </source>
</evidence>
<feature type="transmembrane region" description="Helical" evidence="7">
    <location>
        <begin position="111"/>
        <end position="131"/>
    </location>
</feature>
<gene>
    <name evidence="9" type="ORF">DYI23_03705</name>
</gene>
<keyword evidence="6 7" id="KW-0472">Membrane</keyword>
<dbReference type="GO" id="GO:0055085">
    <property type="term" value="P:transmembrane transport"/>
    <property type="evidence" value="ECO:0007669"/>
    <property type="project" value="InterPro"/>
</dbReference>
<reference evidence="9" key="2">
    <citation type="journal article" date="2021" name="Microorganisms">
        <title>Bacterial Dimethylsulfoniopropionate Biosynthesis in the East China Sea.</title>
        <authorList>
            <person name="Liu J."/>
            <person name="Zhang Y."/>
            <person name="Liu J."/>
            <person name="Zhong H."/>
            <person name="Williams B.T."/>
            <person name="Zheng Y."/>
            <person name="Curson A.R.J."/>
            <person name="Sun C."/>
            <person name="Sun H."/>
            <person name="Song D."/>
            <person name="Wagner Mackenzie B."/>
            <person name="Bermejo Martinez A."/>
            <person name="Todd J.D."/>
            <person name="Zhang X.H."/>
        </authorList>
    </citation>
    <scope>NUCLEOTIDE SEQUENCE</scope>
    <source>
        <strain evidence="9">AESS21</strain>
    </source>
</reference>
<reference evidence="9" key="1">
    <citation type="submission" date="2018-08" db="EMBL/GenBank/DDBJ databases">
        <authorList>
            <person name="Jin W."/>
            <person name="Wang H."/>
            <person name="Yang Y."/>
            <person name="Li M."/>
            <person name="Liu J."/>
        </authorList>
    </citation>
    <scope>NUCLEOTIDE SEQUENCE</scope>
    <source>
        <strain evidence="9">AESS21</strain>
    </source>
</reference>
<dbReference type="InterPro" id="IPR000515">
    <property type="entry name" value="MetI-like"/>
</dbReference>
<feature type="transmembrane region" description="Helical" evidence="7">
    <location>
        <begin position="210"/>
        <end position="234"/>
    </location>
</feature>
<feature type="transmembrane region" description="Helical" evidence="7">
    <location>
        <begin position="77"/>
        <end position="99"/>
    </location>
</feature>
<dbReference type="InterPro" id="IPR051393">
    <property type="entry name" value="ABC_transporter_permease"/>
</dbReference>
<comment type="subcellular location">
    <subcellularLocation>
        <location evidence="1 7">Cell membrane</location>
        <topology evidence="1 7">Multi-pass membrane protein</topology>
    </subcellularLocation>
</comment>
<dbReference type="EMBL" id="QTKU01000001">
    <property type="protein sequence ID" value="MBS8259318.1"/>
    <property type="molecule type" value="Genomic_DNA"/>
</dbReference>
<evidence type="ECO:0000256" key="3">
    <source>
        <dbReference type="ARBA" id="ARBA00022475"/>
    </source>
</evidence>
<feature type="transmembrane region" description="Helical" evidence="7">
    <location>
        <begin position="21"/>
        <end position="42"/>
    </location>
</feature>
<feature type="transmembrane region" description="Helical" evidence="7">
    <location>
        <begin position="269"/>
        <end position="291"/>
    </location>
</feature>
<evidence type="ECO:0000256" key="5">
    <source>
        <dbReference type="ARBA" id="ARBA00022989"/>
    </source>
</evidence>
<evidence type="ECO:0000259" key="8">
    <source>
        <dbReference type="PROSITE" id="PS50928"/>
    </source>
</evidence>
<evidence type="ECO:0000256" key="7">
    <source>
        <dbReference type="RuleBase" id="RU363032"/>
    </source>
</evidence>
<dbReference type="GO" id="GO:0005886">
    <property type="term" value="C:plasma membrane"/>
    <property type="evidence" value="ECO:0007669"/>
    <property type="project" value="UniProtKB-SubCell"/>
</dbReference>
<keyword evidence="4 7" id="KW-0812">Transmembrane</keyword>